<protein>
    <submittedName>
        <fullName evidence="1">Uncharacterized protein</fullName>
    </submittedName>
</protein>
<dbReference type="EnsemblPlants" id="evm.model.ctgX11.9">
    <property type="protein sequence ID" value="cds.evm.model.ctgX11.9"/>
    <property type="gene ID" value="evm.TU.ctgX11.9"/>
</dbReference>
<keyword evidence="2" id="KW-1185">Reference proteome</keyword>
<dbReference type="AlphaFoldDB" id="A0A803QRH8"/>
<organism evidence="1 2">
    <name type="scientific">Cannabis sativa</name>
    <name type="common">Hemp</name>
    <name type="synonym">Marijuana</name>
    <dbReference type="NCBI Taxonomy" id="3483"/>
    <lineage>
        <taxon>Eukaryota</taxon>
        <taxon>Viridiplantae</taxon>
        <taxon>Streptophyta</taxon>
        <taxon>Embryophyta</taxon>
        <taxon>Tracheophyta</taxon>
        <taxon>Spermatophyta</taxon>
        <taxon>Magnoliopsida</taxon>
        <taxon>eudicotyledons</taxon>
        <taxon>Gunneridae</taxon>
        <taxon>Pentapetalae</taxon>
        <taxon>rosids</taxon>
        <taxon>fabids</taxon>
        <taxon>Rosales</taxon>
        <taxon>Cannabaceae</taxon>
        <taxon>Cannabis</taxon>
    </lineage>
</organism>
<dbReference type="Proteomes" id="UP000596661">
    <property type="component" value="Unassembled WGS sequence"/>
</dbReference>
<evidence type="ECO:0000313" key="1">
    <source>
        <dbReference type="EnsemblPlants" id="cds.evm.model.ctgX11.9"/>
    </source>
</evidence>
<dbReference type="Gramene" id="evm.model.ctgX11.9">
    <property type="protein sequence ID" value="cds.evm.model.ctgX11.9"/>
    <property type="gene ID" value="evm.TU.ctgX11.9"/>
</dbReference>
<reference evidence="1" key="1">
    <citation type="submission" date="2021-03" db="UniProtKB">
        <authorList>
            <consortium name="EnsemblPlants"/>
        </authorList>
    </citation>
    <scope>IDENTIFICATION</scope>
</reference>
<proteinExistence type="predicted"/>
<accession>A0A803QRH8</accession>
<evidence type="ECO:0000313" key="2">
    <source>
        <dbReference type="Proteomes" id="UP000596661"/>
    </source>
</evidence>
<name>A0A803QRH8_CANSA</name>
<sequence>MDALSSSRPWLDILSNEVFPRGLLPRLGELVVHGGAKQMLWGFVSMGVSTMLPYYPISIIESVPMIGFWGHINKVLYNNPHDLTINLRSCIKTAVNPYLVTEDRVFSQALLQNPILEPFGQRSGESGFFLSIVLQPDPIHGVKVALIILDNGWRFEAGSLIMGVPHLKHSLGSFHI</sequence>